<organism evidence="1 2">
    <name type="scientific">Ferroacidibacillus organovorans</name>
    <dbReference type="NCBI Taxonomy" id="1765683"/>
    <lineage>
        <taxon>Bacteria</taxon>
        <taxon>Bacillati</taxon>
        <taxon>Bacillota</taxon>
        <taxon>Bacilli</taxon>
        <taxon>Bacillales</taxon>
        <taxon>Alicyclobacillaceae</taxon>
        <taxon>Ferroacidibacillus</taxon>
    </lineage>
</organism>
<evidence type="ECO:0008006" key="3">
    <source>
        <dbReference type="Google" id="ProtNLM"/>
    </source>
</evidence>
<dbReference type="OrthoDB" id="2078085at2"/>
<dbReference type="InterPro" id="IPR025681">
    <property type="entry name" value="COOH-NH2_lig"/>
</dbReference>
<reference evidence="1 2" key="1">
    <citation type="submission" date="2015-12" db="EMBL/GenBank/DDBJ databases">
        <title>Draft genome sequence of Acidibacillus ferrooxidans ITV001, isolated from a chalcopyrite acid mine drainage site in Brazil.</title>
        <authorList>
            <person name="Dall'Agnol H."/>
            <person name="Nancucheo I."/>
            <person name="Johnson B."/>
            <person name="Oliveira R."/>
            <person name="Leite L."/>
            <person name="Pylro V."/>
            <person name="Nunes G.L."/>
            <person name="Tzotzos G."/>
            <person name="Fernandes G.R."/>
            <person name="Dutra J."/>
            <person name="Orellana S.C."/>
            <person name="Oliveira G."/>
        </authorList>
    </citation>
    <scope>NUCLEOTIDE SEQUENCE [LARGE SCALE GENOMIC DNA]</scope>
    <source>
        <strain evidence="2">ITV01</strain>
    </source>
</reference>
<dbReference type="Proteomes" id="UP000053557">
    <property type="component" value="Unassembled WGS sequence"/>
</dbReference>
<sequence>MSTYLLHQGQASARRLVKRVPGLIGIREVRGNVQPTDRLIRYAGGEEPDAGAWVINRKAAFDTASQRKKMAERLKMTGVRLPKYARSARDGWQAPLTRHYRIPVFDLRALTCFRTDQKTVWLSQRVREVVDTMSEITLDYDEQAGKVCQLAVRATHALGLEMALVSIGVTPRGMLVVLDVSPTPVMQGKILDVYAQAIREWIVQRETPADPARVLLGTDLEFMLRGRKGKMILASRYFPLKGTIGCDDRSFGGDRMRHPLAEVRPAPAATPERLCENVRQALNEAAARFPREFPQWIAGCAPFERFPTGGHIHMSGVPFHGRLVHLLDVYVGLPLMLIEDPASSARRRPRYGFLGDIRHKPHGGFEYRTPGSFLVDPVIALCAFALTHIVIHHQQELFCHPLYEDEMTRAFYQNDRDTLLPMARAVYSSLRKTATFERYRDVIEPVFEMIERDEVWDENVDVRDAWGVREQAEKHERTTAS</sequence>
<keyword evidence="2" id="KW-1185">Reference proteome</keyword>
<comment type="caution">
    <text evidence="1">The sequence shown here is derived from an EMBL/GenBank/DDBJ whole genome shotgun (WGS) entry which is preliminary data.</text>
</comment>
<dbReference type="RefSeq" id="WP_067711978.1">
    <property type="nucleotide sequence ID" value="NZ_LPVJ01000007.1"/>
</dbReference>
<gene>
    <name evidence="1" type="ORF">ATW55_07265</name>
</gene>
<evidence type="ECO:0000313" key="1">
    <source>
        <dbReference type="EMBL" id="KUO97016.1"/>
    </source>
</evidence>
<evidence type="ECO:0000313" key="2">
    <source>
        <dbReference type="Proteomes" id="UP000053557"/>
    </source>
</evidence>
<accession>A0A101XT81</accession>
<name>A0A101XT81_9BACL</name>
<dbReference type="EMBL" id="LPVJ01000007">
    <property type="protein sequence ID" value="KUO97016.1"/>
    <property type="molecule type" value="Genomic_DNA"/>
</dbReference>
<protein>
    <recommendedName>
        <fullName evidence="3">Phage phiEco32-like COOH-NH2 ligase-type 2</fullName>
    </recommendedName>
</protein>
<proteinExistence type="predicted"/>
<dbReference type="Pfam" id="PF14395">
    <property type="entry name" value="COOH-NH2_lig"/>
    <property type="match status" value="1"/>
</dbReference>
<dbReference type="AlphaFoldDB" id="A0A101XT81"/>